<comment type="caution">
    <text evidence="13">The sequence shown here is derived from an EMBL/GenBank/DDBJ whole genome shotgun (WGS) entry which is preliminary data.</text>
</comment>
<evidence type="ECO:0000259" key="12">
    <source>
        <dbReference type="PROSITE" id="PS50968"/>
    </source>
</evidence>
<feature type="region of interest" description="Disordered" evidence="11">
    <location>
        <begin position="128"/>
        <end position="189"/>
    </location>
</feature>
<dbReference type="PANTHER" id="PTHR43416:SF5">
    <property type="entry name" value="DIHYDROLIPOYLLYSINE-RESIDUE SUCCINYLTRANSFERASE COMPONENT OF 2-OXOGLUTARATE DEHYDROGENASE COMPLEX, MITOCHONDRIAL"/>
    <property type="match status" value="1"/>
</dbReference>
<organism evidence="13 14">
    <name type="scientific">Acropora cervicornis</name>
    <name type="common">Staghorn coral</name>
    <dbReference type="NCBI Taxonomy" id="6130"/>
    <lineage>
        <taxon>Eukaryota</taxon>
        <taxon>Metazoa</taxon>
        <taxon>Cnidaria</taxon>
        <taxon>Anthozoa</taxon>
        <taxon>Hexacorallia</taxon>
        <taxon>Scleractinia</taxon>
        <taxon>Astrocoeniina</taxon>
        <taxon>Acroporidae</taxon>
        <taxon>Acropora</taxon>
    </lineage>
</organism>
<dbReference type="InterPro" id="IPR023213">
    <property type="entry name" value="CAT-like_dom_sf"/>
</dbReference>
<dbReference type="InterPro" id="IPR050537">
    <property type="entry name" value="2-oxoacid_dehydrogenase"/>
</dbReference>
<evidence type="ECO:0000256" key="4">
    <source>
        <dbReference type="ARBA" id="ARBA00022532"/>
    </source>
</evidence>
<dbReference type="CDD" id="cd06849">
    <property type="entry name" value="lipoyl_domain"/>
    <property type="match status" value="1"/>
</dbReference>
<dbReference type="InterPro" id="IPR001078">
    <property type="entry name" value="2-oxoacid_DH_actylTfrase"/>
</dbReference>
<dbReference type="Proteomes" id="UP001249851">
    <property type="component" value="Unassembled WGS sequence"/>
</dbReference>
<comment type="function">
    <text evidence="9">Dihydrolipoamide succinyltransferase (E2) component of the 2-oxoglutarate dehydrogenase complex. The 2-oxoglutarate dehydrogenase complex catalyzes the overall conversion of 2-oxoglutarate to succinyl-CoA and CO(2). The 2-oxoglutarate dehydrogenase complex is mainly active in the mitochondrion. A fraction of the 2-oxoglutarate dehydrogenase complex also localizes in the nucleus and is required for lysine succinylation of histones: associates with KAT2A on chromatin and provides succinyl-CoA to histone succinyltransferase KAT2A.</text>
</comment>
<dbReference type="GO" id="GO:0004149">
    <property type="term" value="F:dihydrolipoyllysine-residue succinyltransferase activity"/>
    <property type="evidence" value="ECO:0007669"/>
    <property type="project" value="TreeGrafter"/>
</dbReference>
<sequence length="586" mass="64614">MATVHSRHIGRLFHRVRLCRTYRTSLSQEITSLQDIFGVILAGTRTEDYVIVNTPPFAESVTEGDIRWDKVAGDAVEEDEVVGEIETDKTSIPVSAPSAGVIAEFFVNDGDKVEKGQQLFKLVLRGGASAPSAAPPKSEAPQKEAPAAEPAPATPSAIPTSPPPVPEVPTQPIAEIKPAPITPPPQQPVLAAPLDSTYEVARSVHKTKMTRMRQRIAQRLKDSQNTYAMLTTFNEVDMRFVRVMVLQNVFENDNDNDDDDNDDGGSRCRIDDEDDKGPCKRSQHCWPTKRNNVGPNMLRAFAHHVVCCCVLLRLVGSWWMKFETGQTNNFQQVATTSNNTQHVIEGSEIVYRDYVDISVAVATPKVGWVGEGGSCQWKEAGEKLMIMTNAQDTKAKRKLQADAADNSAHGIRFATLIGFLARDIYHSAGQRAFTFRGQKLWNSLPVEFQSITNLDVFKGLVVPVIRNVEEMNYADIEKAINALGEKARKNELAIEDMDGGTFTISNGGVFGSMMGTPIINPPQSAILGMHAIIDRPVAIKGKVEIRPMMYLALTYDHRLIDGREAVTFLRKIKGAVEDPHSLILDL</sequence>
<dbReference type="Gene3D" id="2.40.50.100">
    <property type="match status" value="1"/>
</dbReference>
<keyword evidence="14" id="KW-1185">Reference proteome</keyword>
<reference evidence="13" key="1">
    <citation type="journal article" date="2023" name="G3 (Bethesda)">
        <title>Whole genome assembly and annotation of the endangered Caribbean coral Acropora cervicornis.</title>
        <authorList>
            <person name="Selwyn J.D."/>
            <person name="Vollmer S.V."/>
        </authorList>
    </citation>
    <scope>NUCLEOTIDE SEQUENCE</scope>
    <source>
        <strain evidence="13">K2</strain>
    </source>
</reference>
<dbReference type="Gene3D" id="3.30.559.10">
    <property type="entry name" value="Chloramphenicol acetyltransferase-like domain"/>
    <property type="match status" value="2"/>
</dbReference>
<dbReference type="PANTHER" id="PTHR43416">
    <property type="entry name" value="DIHYDROLIPOYLLYSINE-RESIDUE SUCCINYLTRANSFERASE COMPONENT OF 2-OXOGLUTARATE DEHYDROGENASE COMPLEX, MITOCHONDRIAL-RELATED"/>
    <property type="match status" value="1"/>
</dbReference>
<evidence type="ECO:0000256" key="8">
    <source>
        <dbReference type="ARBA" id="ARBA00023315"/>
    </source>
</evidence>
<keyword evidence="5 10" id="KW-0808">Transferase</keyword>
<gene>
    <name evidence="13" type="ORF">P5673_006748</name>
</gene>
<evidence type="ECO:0000256" key="6">
    <source>
        <dbReference type="ARBA" id="ARBA00022823"/>
    </source>
</evidence>
<evidence type="ECO:0000256" key="2">
    <source>
        <dbReference type="ARBA" id="ARBA00005145"/>
    </source>
</evidence>
<dbReference type="SUPFAM" id="SSF52777">
    <property type="entry name" value="CoA-dependent acyltransferases"/>
    <property type="match status" value="2"/>
</dbReference>
<dbReference type="GO" id="GO:0006099">
    <property type="term" value="P:tricarboxylic acid cycle"/>
    <property type="evidence" value="ECO:0007669"/>
    <property type="project" value="UniProtKB-KW"/>
</dbReference>
<feature type="compositionally biased region" description="Acidic residues" evidence="11">
    <location>
        <begin position="252"/>
        <end position="263"/>
    </location>
</feature>
<dbReference type="EMBL" id="JARQWQ010000011">
    <property type="protein sequence ID" value="KAK2568743.1"/>
    <property type="molecule type" value="Genomic_DNA"/>
</dbReference>
<dbReference type="Pfam" id="PF00198">
    <property type="entry name" value="2-oxoacid_dh"/>
    <property type="match status" value="1"/>
</dbReference>
<evidence type="ECO:0000256" key="5">
    <source>
        <dbReference type="ARBA" id="ARBA00022679"/>
    </source>
</evidence>
<dbReference type="EC" id="2.3.1.-" evidence="10"/>
<feature type="compositionally biased region" description="Low complexity" evidence="11">
    <location>
        <begin position="128"/>
        <end position="159"/>
    </location>
</feature>
<dbReference type="AlphaFoldDB" id="A0AAD9VBT4"/>
<dbReference type="InterPro" id="IPR011053">
    <property type="entry name" value="Single_hybrid_motif"/>
</dbReference>
<feature type="compositionally biased region" description="Pro residues" evidence="11">
    <location>
        <begin position="160"/>
        <end position="169"/>
    </location>
</feature>
<keyword evidence="7" id="KW-0809">Transit peptide</keyword>
<evidence type="ECO:0000313" key="13">
    <source>
        <dbReference type="EMBL" id="KAK2568743.1"/>
    </source>
</evidence>
<feature type="region of interest" description="Disordered" evidence="11">
    <location>
        <begin position="251"/>
        <end position="283"/>
    </location>
</feature>
<dbReference type="GO" id="GO:0005739">
    <property type="term" value="C:mitochondrion"/>
    <property type="evidence" value="ECO:0007669"/>
    <property type="project" value="TreeGrafter"/>
</dbReference>
<evidence type="ECO:0000256" key="3">
    <source>
        <dbReference type="ARBA" id="ARBA00007317"/>
    </source>
</evidence>
<keyword evidence="8 10" id="KW-0012">Acyltransferase</keyword>
<reference evidence="13" key="2">
    <citation type="journal article" date="2023" name="Science">
        <title>Genomic signatures of disease resistance in endangered staghorn corals.</title>
        <authorList>
            <person name="Vollmer S.V."/>
            <person name="Selwyn J.D."/>
            <person name="Despard B.A."/>
            <person name="Roesel C.L."/>
        </authorList>
    </citation>
    <scope>NUCLEOTIDE SEQUENCE</scope>
    <source>
        <strain evidence="13">K2</strain>
    </source>
</reference>
<evidence type="ECO:0000256" key="9">
    <source>
        <dbReference type="ARBA" id="ARBA00046046"/>
    </source>
</evidence>
<comment type="pathway">
    <text evidence="2">Amino-acid degradation; L-lysine degradation via saccharopine pathway; glutaryl-CoA from L-lysine: step 6/6.</text>
</comment>
<dbReference type="Pfam" id="PF00364">
    <property type="entry name" value="Biotin_lipoyl"/>
    <property type="match status" value="1"/>
</dbReference>
<feature type="compositionally biased region" description="Low complexity" evidence="11">
    <location>
        <begin position="170"/>
        <end position="179"/>
    </location>
</feature>
<proteinExistence type="inferred from homology"/>
<evidence type="ECO:0000256" key="7">
    <source>
        <dbReference type="ARBA" id="ARBA00022946"/>
    </source>
</evidence>
<accession>A0AAD9VBT4</accession>
<comment type="similarity">
    <text evidence="3 10">Belongs to the 2-oxoacid dehydrogenase family.</text>
</comment>
<name>A0AAD9VBT4_ACRCE</name>
<evidence type="ECO:0000256" key="1">
    <source>
        <dbReference type="ARBA" id="ARBA00001938"/>
    </source>
</evidence>
<dbReference type="PROSITE" id="PS50968">
    <property type="entry name" value="BIOTINYL_LIPOYL"/>
    <property type="match status" value="1"/>
</dbReference>
<evidence type="ECO:0000256" key="10">
    <source>
        <dbReference type="RuleBase" id="RU003423"/>
    </source>
</evidence>
<dbReference type="InterPro" id="IPR003016">
    <property type="entry name" value="2-oxoA_DH_lipoyl-BS"/>
</dbReference>
<feature type="domain" description="Lipoyl-binding" evidence="12">
    <location>
        <begin position="49"/>
        <end position="123"/>
    </location>
</feature>
<keyword evidence="4" id="KW-0816">Tricarboxylic acid cycle</keyword>
<dbReference type="PROSITE" id="PS00189">
    <property type="entry name" value="LIPOYL"/>
    <property type="match status" value="1"/>
</dbReference>
<evidence type="ECO:0000313" key="14">
    <source>
        <dbReference type="Proteomes" id="UP001249851"/>
    </source>
</evidence>
<dbReference type="SUPFAM" id="SSF51230">
    <property type="entry name" value="Single hybrid motif"/>
    <property type="match status" value="1"/>
</dbReference>
<evidence type="ECO:0000256" key="11">
    <source>
        <dbReference type="SAM" id="MobiDB-lite"/>
    </source>
</evidence>
<protein>
    <recommendedName>
        <fullName evidence="10">Dihydrolipoamide acetyltransferase component of pyruvate dehydrogenase complex</fullName>
        <ecNumber evidence="10">2.3.1.-</ecNumber>
    </recommendedName>
</protein>
<comment type="cofactor">
    <cofactor evidence="1 10">
        <name>(R)-lipoate</name>
        <dbReference type="ChEBI" id="CHEBI:83088"/>
    </cofactor>
</comment>
<dbReference type="InterPro" id="IPR000089">
    <property type="entry name" value="Biotin_lipoyl"/>
</dbReference>
<keyword evidence="6 10" id="KW-0450">Lipoyl</keyword>